<dbReference type="Proteomes" id="UP000790709">
    <property type="component" value="Unassembled WGS sequence"/>
</dbReference>
<dbReference type="EMBL" id="MU266445">
    <property type="protein sequence ID" value="KAH7923680.1"/>
    <property type="molecule type" value="Genomic_DNA"/>
</dbReference>
<evidence type="ECO:0000313" key="1">
    <source>
        <dbReference type="EMBL" id="KAH7923680.1"/>
    </source>
</evidence>
<organism evidence="1 2">
    <name type="scientific">Leucogyrophana mollusca</name>
    <dbReference type="NCBI Taxonomy" id="85980"/>
    <lineage>
        <taxon>Eukaryota</taxon>
        <taxon>Fungi</taxon>
        <taxon>Dikarya</taxon>
        <taxon>Basidiomycota</taxon>
        <taxon>Agaricomycotina</taxon>
        <taxon>Agaricomycetes</taxon>
        <taxon>Agaricomycetidae</taxon>
        <taxon>Boletales</taxon>
        <taxon>Boletales incertae sedis</taxon>
        <taxon>Leucogyrophana</taxon>
    </lineage>
</organism>
<proteinExistence type="predicted"/>
<reference evidence="1" key="1">
    <citation type="journal article" date="2021" name="New Phytol.">
        <title>Evolutionary innovations through gain and loss of genes in the ectomycorrhizal Boletales.</title>
        <authorList>
            <person name="Wu G."/>
            <person name="Miyauchi S."/>
            <person name="Morin E."/>
            <person name="Kuo A."/>
            <person name="Drula E."/>
            <person name="Varga T."/>
            <person name="Kohler A."/>
            <person name="Feng B."/>
            <person name="Cao Y."/>
            <person name="Lipzen A."/>
            <person name="Daum C."/>
            <person name="Hundley H."/>
            <person name="Pangilinan J."/>
            <person name="Johnson J."/>
            <person name="Barry K."/>
            <person name="LaButti K."/>
            <person name="Ng V."/>
            <person name="Ahrendt S."/>
            <person name="Min B."/>
            <person name="Choi I.G."/>
            <person name="Park H."/>
            <person name="Plett J.M."/>
            <person name="Magnuson J."/>
            <person name="Spatafora J.W."/>
            <person name="Nagy L.G."/>
            <person name="Henrissat B."/>
            <person name="Grigoriev I.V."/>
            <person name="Yang Z.L."/>
            <person name="Xu J."/>
            <person name="Martin F.M."/>
        </authorList>
    </citation>
    <scope>NUCLEOTIDE SEQUENCE</scope>
    <source>
        <strain evidence="1">KUC20120723A-06</strain>
    </source>
</reference>
<evidence type="ECO:0000313" key="2">
    <source>
        <dbReference type="Proteomes" id="UP000790709"/>
    </source>
</evidence>
<gene>
    <name evidence="1" type="ORF">BV22DRAFT_1196505</name>
</gene>
<name>A0ACB8BD73_9AGAM</name>
<sequence length="314" mass="34442">MSTEMTEAGNQVARHISYGASAALLAMFVEYGLTVSDERKYIWSKLRTSSYARTYILTRYFGLAAQIFNVCFSIWMASRTYIAPSLCKLWYSYQAVVIQTLVLVVDSLLMLGVYAIFSHSYWILSLLVVLAAAQPGSMIASAVITFPEVTYSSTCLIIRIHSGSVYFGTATLTTHVVILFLSLWKCFIEGRAQTSLRSAILRDSTLAVTAISIILLFMLLCSLGVIRTGIAGNIIYYWLLATLWISAGRIIVNWEIFRADQASSRNTTSAMTMVISVPDEASVYQLEMDASPSTSGHTPSITASADDPDKASGA</sequence>
<accession>A0ACB8BD73</accession>
<keyword evidence="2" id="KW-1185">Reference proteome</keyword>
<protein>
    <submittedName>
        <fullName evidence="1">Uncharacterized protein</fullName>
    </submittedName>
</protein>
<comment type="caution">
    <text evidence="1">The sequence shown here is derived from an EMBL/GenBank/DDBJ whole genome shotgun (WGS) entry which is preliminary data.</text>
</comment>